<accession>F4SYC4</accession>
<sequence length="183" mass="18369">MTITGTGSSVANSGWTIIGNNGNGMLVVSDNGVLSGSSFFELGRNAGSEGTLVIGTLPGSDALAPGSLENISGINVGAGTGHFVFNHTGTDFQFNHNLDIDSHGKADVSVLSGTTTLTTTAWSGDTILTGGKLILGSRSSLGSGNLTFNGGTLDLGTENKAYSVKQLTLSSGELDVSLDGVTV</sequence>
<dbReference type="InterPro" id="IPR030895">
    <property type="entry name" value="T5SS_PEPC_rpt"/>
</dbReference>
<name>F4SYC4_ECOLX</name>
<organism evidence="1 2">
    <name type="scientific">Escherichia coli M605</name>
    <dbReference type="NCBI Taxonomy" id="656417"/>
    <lineage>
        <taxon>Bacteria</taxon>
        <taxon>Pseudomonadati</taxon>
        <taxon>Pseudomonadota</taxon>
        <taxon>Gammaproteobacteria</taxon>
        <taxon>Enterobacterales</taxon>
        <taxon>Enterobacteriaceae</taxon>
        <taxon>Escherichia</taxon>
    </lineage>
</organism>
<gene>
    <name evidence="1" type="ORF">ECIG_04765</name>
</gene>
<protein>
    <submittedName>
        <fullName evidence="1">Uncharacterized protein</fullName>
    </submittedName>
</protein>
<proteinExistence type="predicted"/>
<dbReference type="EMBL" id="GL883905">
    <property type="protein sequence ID" value="EGI16371.1"/>
    <property type="molecule type" value="Genomic_DNA"/>
</dbReference>
<reference evidence="1 2" key="1">
    <citation type="submission" date="2010-01" db="EMBL/GenBank/DDBJ databases">
        <title>The Genome Sequence of Escherichia coli M605.</title>
        <authorList>
            <consortium name="The Broad Institute Genome Sequencing Platform"/>
            <consortium name="The Broad Institute Genome Sequencing Center for Infectious Disease"/>
            <person name="Feldgarden M."/>
            <person name="Gordon D.M."/>
            <person name="Johnson J.R."/>
            <person name="Johnston B.D."/>
            <person name="Young S."/>
            <person name="Zeng Q."/>
            <person name="Koehrsen M."/>
            <person name="Alvarado L."/>
            <person name="Berlin A.M."/>
            <person name="Borenstein D."/>
            <person name="Chapman S.B."/>
            <person name="Chen Z."/>
            <person name="Engels R."/>
            <person name="Freedman E."/>
            <person name="Gellesch M."/>
            <person name="Goldberg J."/>
            <person name="Griggs A."/>
            <person name="Gujja S."/>
            <person name="Heilman E.R."/>
            <person name="Heiman D.I."/>
            <person name="Hepburn T.A."/>
            <person name="Howarth C."/>
            <person name="Jen D."/>
            <person name="Larson L."/>
            <person name="Lewis B."/>
            <person name="Mehta T."/>
            <person name="Park D."/>
            <person name="Pearson M."/>
            <person name="Richards J."/>
            <person name="Roberts A."/>
            <person name="Saif S."/>
            <person name="Shea T.D."/>
            <person name="Shenoy N."/>
            <person name="Sisk P."/>
            <person name="Stolte C."/>
            <person name="Sykes S.N."/>
            <person name="Walk T."/>
            <person name="White J."/>
            <person name="Yandava C."/>
            <person name="Haas B."/>
            <person name="Henn M.R."/>
            <person name="Nusbaum C."/>
            <person name="Birren B."/>
        </authorList>
    </citation>
    <scope>NUCLEOTIDE SEQUENCE [LARGE SCALE GENOMIC DNA]</scope>
    <source>
        <strain evidence="1 2">M605</strain>
    </source>
</reference>
<dbReference type="AlphaFoldDB" id="F4SYC4"/>
<evidence type="ECO:0000313" key="1">
    <source>
        <dbReference type="EMBL" id="EGI16371.1"/>
    </source>
</evidence>
<dbReference type="HOGENOM" id="CLU_1473049_0_0_6"/>
<dbReference type="Proteomes" id="UP000004710">
    <property type="component" value="Unassembled WGS sequence"/>
</dbReference>
<dbReference type="NCBIfam" id="TIGR04393">
    <property type="entry name" value="rpt_T5SS_PEPC"/>
    <property type="match status" value="1"/>
</dbReference>
<evidence type="ECO:0000313" key="2">
    <source>
        <dbReference type="Proteomes" id="UP000004710"/>
    </source>
</evidence>